<gene>
    <name evidence="5" type="ORF">EYC98_12715</name>
</gene>
<dbReference type="SMART" id="SM00342">
    <property type="entry name" value="HTH_ARAC"/>
    <property type="match status" value="1"/>
</dbReference>
<evidence type="ECO:0000256" key="1">
    <source>
        <dbReference type="ARBA" id="ARBA00023015"/>
    </source>
</evidence>
<keyword evidence="1" id="KW-0805">Transcription regulation</keyword>
<evidence type="ECO:0000256" key="3">
    <source>
        <dbReference type="ARBA" id="ARBA00023163"/>
    </source>
</evidence>
<keyword evidence="6" id="KW-1185">Reference proteome</keyword>
<dbReference type="InterPro" id="IPR002818">
    <property type="entry name" value="DJ-1/PfpI"/>
</dbReference>
<dbReference type="PROSITE" id="PS01124">
    <property type="entry name" value="HTH_ARAC_FAMILY_2"/>
    <property type="match status" value="1"/>
</dbReference>
<dbReference type="PANTHER" id="PTHR43130:SF11">
    <property type="entry name" value="TRANSCRIPTIONAL REGULATORY PROTEIN"/>
    <property type="match status" value="1"/>
</dbReference>
<evidence type="ECO:0000259" key="4">
    <source>
        <dbReference type="PROSITE" id="PS01124"/>
    </source>
</evidence>
<dbReference type="SUPFAM" id="SSF52317">
    <property type="entry name" value="Class I glutamine amidotransferase-like"/>
    <property type="match status" value="1"/>
</dbReference>
<accession>A0ABT3TK27</accession>
<feature type="domain" description="HTH araC/xylS-type" evidence="4">
    <location>
        <begin position="221"/>
        <end position="319"/>
    </location>
</feature>
<sequence length="329" mass="36790">MKRVIAAVYPRSLASSLTLPMDVLRAASQIAQASQQPGSTLEVMLAGTELAPIATAGGLELTPQLTLAQVNSCDMLLLPALWRNPAPVLKSQAAWIPKLRELAASGTVICSVGTASCFLAEAGLLDHKAATTHWNYFAEFERRYPNVNLKKHHLITQSENLYCAGSINSITDLMIHMVEGWYGTRVARAVESQFSPEIRRPFRAHAFLSGDASIHQDELVVEAQQWLQDNLHQRVNIADMLPLLQVSSRTLQRRFRQATGQTPLQYLNRKRLEAATDMLRASNLNVSEIAWQLGWQDVSYFTRLFRQHTGMTPARYRQSVRGKLFGTHD</sequence>
<dbReference type="Pfam" id="PF12833">
    <property type="entry name" value="HTH_18"/>
    <property type="match status" value="1"/>
</dbReference>
<dbReference type="InterPro" id="IPR018060">
    <property type="entry name" value="HTH_AraC"/>
</dbReference>
<name>A0ABT3TK27_9GAMM</name>
<dbReference type="InterPro" id="IPR029062">
    <property type="entry name" value="Class_I_gatase-like"/>
</dbReference>
<keyword evidence="3" id="KW-0804">Transcription</keyword>
<evidence type="ECO:0000256" key="2">
    <source>
        <dbReference type="ARBA" id="ARBA00023125"/>
    </source>
</evidence>
<dbReference type="Proteomes" id="UP001143362">
    <property type="component" value="Unassembled WGS sequence"/>
</dbReference>
<dbReference type="PRINTS" id="PR00032">
    <property type="entry name" value="HTHARAC"/>
</dbReference>
<protein>
    <submittedName>
        <fullName evidence="5">Helix-turn-helix domain-containing protein</fullName>
    </submittedName>
</protein>
<proteinExistence type="predicted"/>
<dbReference type="CDD" id="cd03138">
    <property type="entry name" value="GATase1_AraC_2"/>
    <property type="match status" value="1"/>
</dbReference>
<keyword evidence="2" id="KW-0238">DNA-binding</keyword>
<reference evidence="5" key="1">
    <citation type="submission" date="2019-02" db="EMBL/GenBank/DDBJ databases">
        <authorList>
            <person name="Li S.-H."/>
        </authorList>
    </citation>
    <scope>NUCLEOTIDE SEQUENCE</scope>
    <source>
        <strain evidence="5">IMCC14734</strain>
    </source>
</reference>
<dbReference type="Pfam" id="PF01965">
    <property type="entry name" value="DJ-1_PfpI"/>
    <property type="match status" value="1"/>
</dbReference>
<dbReference type="Gene3D" id="1.10.10.60">
    <property type="entry name" value="Homeodomain-like"/>
    <property type="match status" value="2"/>
</dbReference>
<organism evidence="5 6">
    <name type="scientific">Candidatus Litorirhabdus singularis</name>
    <dbReference type="NCBI Taxonomy" id="2518993"/>
    <lineage>
        <taxon>Bacteria</taxon>
        <taxon>Pseudomonadati</taxon>
        <taxon>Pseudomonadota</taxon>
        <taxon>Gammaproteobacteria</taxon>
        <taxon>Cellvibrionales</taxon>
        <taxon>Halieaceae</taxon>
        <taxon>Candidatus Litorirhabdus</taxon>
    </lineage>
</organism>
<dbReference type="Gene3D" id="3.40.50.880">
    <property type="match status" value="1"/>
</dbReference>
<dbReference type="SUPFAM" id="SSF46689">
    <property type="entry name" value="Homeodomain-like"/>
    <property type="match status" value="2"/>
</dbReference>
<dbReference type="InterPro" id="IPR052158">
    <property type="entry name" value="INH-QAR"/>
</dbReference>
<evidence type="ECO:0000313" key="6">
    <source>
        <dbReference type="Proteomes" id="UP001143362"/>
    </source>
</evidence>
<comment type="caution">
    <text evidence="5">The sequence shown here is derived from an EMBL/GenBank/DDBJ whole genome shotgun (WGS) entry which is preliminary data.</text>
</comment>
<dbReference type="InterPro" id="IPR009057">
    <property type="entry name" value="Homeodomain-like_sf"/>
</dbReference>
<evidence type="ECO:0000313" key="5">
    <source>
        <dbReference type="EMBL" id="MCX2981722.1"/>
    </source>
</evidence>
<dbReference type="RefSeq" id="WP_279245717.1">
    <property type="nucleotide sequence ID" value="NZ_SHNN01000002.1"/>
</dbReference>
<dbReference type="PANTHER" id="PTHR43130">
    <property type="entry name" value="ARAC-FAMILY TRANSCRIPTIONAL REGULATOR"/>
    <property type="match status" value="1"/>
</dbReference>
<dbReference type="InterPro" id="IPR020449">
    <property type="entry name" value="Tscrpt_reg_AraC-type_HTH"/>
</dbReference>
<dbReference type="EMBL" id="SHNN01000002">
    <property type="protein sequence ID" value="MCX2981722.1"/>
    <property type="molecule type" value="Genomic_DNA"/>
</dbReference>